<dbReference type="EMBL" id="CP043622">
    <property type="protein sequence ID" value="QEP30648.1"/>
    <property type="molecule type" value="Genomic_DNA"/>
</dbReference>
<evidence type="ECO:0000313" key="1">
    <source>
        <dbReference type="EMBL" id="QEP30648.1"/>
    </source>
</evidence>
<proteinExistence type="predicted"/>
<dbReference type="Proteomes" id="UP000237655">
    <property type="component" value="Plasmid p4"/>
</dbReference>
<dbReference type="RefSeq" id="WP_149615818.1">
    <property type="nucleotide sequence ID" value="NZ_CP043622.1"/>
</dbReference>
<organism evidence="1 2">
    <name type="scientific">Pukyongiella litopenaei</name>
    <dbReference type="NCBI Taxonomy" id="2605946"/>
    <lineage>
        <taxon>Bacteria</taxon>
        <taxon>Pseudomonadati</taxon>
        <taxon>Pseudomonadota</taxon>
        <taxon>Alphaproteobacteria</taxon>
        <taxon>Rhodobacterales</taxon>
        <taxon>Paracoccaceae</taxon>
        <taxon>Pukyongiella</taxon>
    </lineage>
</organism>
<keyword evidence="1" id="KW-0614">Plasmid</keyword>
<protein>
    <submittedName>
        <fullName evidence="1">Uncharacterized protein</fullName>
    </submittedName>
</protein>
<evidence type="ECO:0000313" key="2">
    <source>
        <dbReference type="Proteomes" id="UP000237655"/>
    </source>
</evidence>
<dbReference type="KEGG" id="thas:C6Y53_20840"/>
<reference evidence="1 2" key="1">
    <citation type="submission" date="2019-09" db="EMBL/GenBank/DDBJ databases">
        <title>Novel bacterium SH-1.</title>
        <authorList>
            <person name="Kim Y.-S."/>
            <person name="Kim K.-H."/>
        </authorList>
    </citation>
    <scope>NUCLEOTIDE SEQUENCE [LARGE SCALE GENOMIC DNA]</scope>
    <source>
        <strain evidence="1 2">SH-1</strain>
        <plasmid evidence="1 2">p4</plasmid>
    </source>
</reference>
<gene>
    <name evidence="1" type="ORF">C6Y53_20840</name>
</gene>
<name>A0A5C2H2G1_9RHOB</name>
<accession>A0A5C2H2G1</accession>
<dbReference type="AlphaFoldDB" id="A0A5C2H2G1"/>
<sequence length="106" mass="11177">MTVTSTGALDILEPDDFGSFSIRFDSVREAATLPEAVRLVGSHDAEIGMGAVEDLLGVSDDPVRQAALIAMIEKARPIGWINDRTNAIRAHVIWSAGTDAGAGVTQ</sequence>
<geneLocation type="plasmid" evidence="1 2">
    <name>p4</name>
</geneLocation>
<keyword evidence="2" id="KW-1185">Reference proteome</keyword>